<dbReference type="Proteomes" id="UP001172102">
    <property type="component" value="Unassembled WGS sequence"/>
</dbReference>
<accession>A0AA40AG89</accession>
<evidence type="ECO:0000256" key="2">
    <source>
        <dbReference type="SAM" id="SignalP"/>
    </source>
</evidence>
<protein>
    <submittedName>
        <fullName evidence="3">Uncharacterized protein</fullName>
    </submittedName>
</protein>
<evidence type="ECO:0000256" key="1">
    <source>
        <dbReference type="SAM" id="MobiDB-lite"/>
    </source>
</evidence>
<dbReference type="EMBL" id="JAUKUA010000004">
    <property type="protein sequence ID" value="KAK0715284.1"/>
    <property type="molecule type" value="Genomic_DNA"/>
</dbReference>
<keyword evidence="2" id="KW-0732">Signal</keyword>
<keyword evidence="4" id="KW-1185">Reference proteome</keyword>
<feature type="region of interest" description="Disordered" evidence="1">
    <location>
        <begin position="299"/>
        <end position="325"/>
    </location>
</feature>
<feature type="chain" id="PRO_5041261333" evidence="2">
    <location>
        <begin position="17"/>
        <end position="350"/>
    </location>
</feature>
<evidence type="ECO:0000313" key="3">
    <source>
        <dbReference type="EMBL" id="KAK0715284.1"/>
    </source>
</evidence>
<dbReference type="AlphaFoldDB" id="A0AA40AG89"/>
<feature type="signal peptide" evidence="2">
    <location>
        <begin position="1"/>
        <end position="16"/>
    </location>
</feature>
<gene>
    <name evidence="3" type="ORF">B0H67DRAFT_580366</name>
</gene>
<evidence type="ECO:0000313" key="4">
    <source>
        <dbReference type="Proteomes" id="UP001172102"/>
    </source>
</evidence>
<feature type="compositionally biased region" description="Polar residues" evidence="1">
    <location>
        <begin position="315"/>
        <end position="325"/>
    </location>
</feature>
<feature type="compositionally biased region" description="Basic and acidic residues" evidence="1">
    <location>
        <begin position="304"/>
        <end position="314"/>
    </location>
</feature>
<name>A0AA40AG89_9PEZI</name>
<reference evidence="3" key="1">
    <citation type="submission" date="2023-06" db="EMBL/GenBank/DDBJ databases">
        <title>Genome-scale phylogeny and comparative genomics of the fungal order Sordariales.</title>
        <authorList>
            <consortium name="Lawrence Berkeley National Laboratory"/>
            <person name="Hensen N."/>
            <person name="Bonometti L."/>
            <person name="Westerberg I."/>
            <person name="Brannstrom I.O."/>
            <person name="Guillou S."/>
            <person name="Cros-Aarteil S."/>
            <person name="Calhoun S."/>
            <person name="Haridas S."/>
            <person name="Kuo A."/>
            <person name="Mondo S."/>
            <person name="Pangilinan J."/>
            <person name="Riley R."/>
            <person name="Labutti K."/>
            <person name="Andreopoulos B."/>
            <person name="Lipzen A."/>
            <person name="Chen C."/>
            <person name="Yanf M."/>
            <person name="Daum C."/>
            <person name="Ng V."/>
            <person name="Clum A."/>
            <person name="Steindorff A."/>
            <person name="Ohm R."/>
            <person name="Martin F."/>
            <person name="Silar P."/>
            <person name="Natvig D."/>
            <person name="Lalanne C."/>
            <person name="Gautier V."/>
            <person name="Ament-Velasquez S.L."/>
            <person name="Kruys A."/>
            <person name="Hutchinson M.I."/>
            <person name="Powell A.J."/>
            <person name="Barry K."/>
            <person name="Miller A.N."/>
            <person name="Grigoriev I.V."/>
            <person name="Debuchy R."/>
            <person name="Gladieux P."/>
            <person name="Thoren M.H."/>
            <person name="Johannesson H."/>
        </authorList>
    </citation>
    <scope>NUCLEOTIDE SEQUENCE</scope>
    <source>
        <strain evidence="3">SMH4607-1</strain>
    </source>
</reference>
<comment type="caution">
    <text evidence="3">The sequence shown here is derived from an EMBL/GenBank/DDBJ whole genome shotgun (WGS) entry which is preliminary data.</text>
</comment>
<proteinExistence type="predicted"/>
<organism evidence="3 4">
    <name type="scientific">Lasiosphaeris hirsuta</name>
    <dbReference type="NCBI Taxonomy" id="260670"/>
    <lineage>
        <taxon>Eukaryota</taxon>
        <taxon>Fungi</taxon>
        <taxon>Dikarya</taxon>
        <taxon>Ascomycota</taxon>
        <taxon>Pezizomycotina</taxon>
        <taxon>Sordariomycetes</taxon>
        <taxon>Sordariomycetidae</taxon>
        <taxon>Sordariales</taxon>
        <taxon>Lasiosphaeriaceae</taxon>
        <taxon>Lasiosphaeris</taxon>
    </lineage>
</organism>
<sequence>MLFLRLALALPLIVAALDDDPEDGRNYQLGMFSVPEISNDVWEDALATPNATREARMTSPDLAVPYPGNTTSLKKGSLDWTWKIEVRDNVPLPSLKENESKDDPPFTTGTQILLAPPDSLAGDDLKIAQDASWQVCLTSIIVRDLKSDATDVDPSCGSVLPAACISDLKDRLAKDYNNPLKGIPCSGIVAPEPESCRMAFGGNDVNASHVTALSGPTYFGGSDSAKIKNGSYEYLRWSDSYEWAKDRHVAGNFTTYDQAIRQVWIIGMRWAYSNETGIKFGESTPPVSLTCLRPNVLPGNRQLADGKKTEDANKPETTSTTGPQNAGVSVRVNSFLLVAMVSAFAAGFLL</sequence>